<dbReference type="InterPro" id="IPR001173">
    <property type="entry name" value="Glyco_trans_2-like"/>
</dbReference>
<organism evidence="1 2">
    <name type="scientific">Prevotella intermedia</name>
    <dbReference type="NCBI Taxonomy" id="28131"/>
    <lineage>
        <taxon>Bacteria</taxon>
        <taxon>Pseudomonadati</taxon>
        <taxon>Bacteroidota</taxon>
        <taxon>Bacteroidia</taxon>
        <taxon>Bacteroidales</taxon>
        <taxon>Prevotellaceae</taxon>
        <taxon>Prevotella</taxon>
    </lineage>
</organism>
<accession>A0A2D3LKH0</accession>
<dbReference type="Pfam" id="PF00535">
    <property type="entry name" value="Glycos_transf_2"/>
    <property type="match status" value="1"/>
</dbReference>
<name>A0A2D3LKH0_PREIN</name>
<dbReference type="InterPro" id="IPR029044">
    <property type="entry name" value="Nucleotide-diphossugar_trans"/>
</dbReference>
<gene>
    <name evidence="1" type="ORF">CTM46_06450</name>
</gene>
<dbReference type="GO" id="GO:0016758">
    <property type="term" value="F:hexosyltransferase activity"/>
    <property type="evidence" value="ECO:0007669"/>
    <property type="project" value="UniProtKB-ARBA"/>
</dbReference>
<dbReference type="PANTHER" id="PTHR22916">
    <property type="entry name" value="GLYCOSYLTRANSFERASE"/>
    <property type="match status" value="1"/>
</dbReference>
<dbReference type="Proteomes" id="UP000230742">
    <property type="component" value="Chromosome 1"/>
</dbReference>
<reference evidence="1 2" key="1">
    <citation type="submission" date="2017-11" db="EMBL/GenBank/DDBJ databases">
        <title>Genome sequencing of Prevotella intermedia KCOM 1949.</title>
        <authorList>
            <person name="Kook J.-K."/>
            <person name="Park S.-N."/>
            <person name="Lim Y.K."/>
        </authorList>
    </citation>
    <scope>NUCLEOTIDE SEQUENCE [LARGE SCALE GENOMIC DNA]</scope>
    <source>
        <strain evidence="1 2">KCOM 1949</strain>
    </source>
</reference>
<evidence type="ECO:0000313" key="2">
    <source>
        <dbReference type="Proteomes" id="UP000230742"/>
    </source>
</evidence>
<dbReference type="SUPFAM" id="SSF53448">
    <property type="entry name" value="Nucleotide-diphospho-sugar transferases"/>
    <property type="match status" value="1"/>
</dbReference>
<proteinExistence type="predicted"/>
<protein>
    <submittedName>
        <fullName evidence="1">Uncharacterized protein</fullName>
    </submittedName>
</protein>
<evidence type="ECO:0000313" key="1">
    <source>
        <dbReference type="EMBL" id="ATV31115.1"/>
    </source>
</evidence>
<dbReference type="AlphaFoldDB" id="A0A2D3LKH0"/>
<dbReference type="EMBL" id="CP024727">
    <property type="protein sequence ID" value="ATV31115.1"/>
    <property type="molecule type" value="Genomic_DNA"/>
</dbReference>
<dbReference type="PANTHER" id="PTHR22916:SF3">
    <property type="entry name" value="UDP-GLCNAC:BETAGAL BETA-1,3-N-ACETYLGLUCOSAMINYLTRANSFERASE-LIKE PROTEIN 1"/>
    <property type="match status" value="1"/>
</dbReference>
<dbReference type="Gene3D" id="3.90.550.10">
    <property type="entry name" value="Spore Coat Polysaccharide Biosynthesis Protein SpsA, Chain A"/>
    <property type="match status" value="1"/>
</dbReference>
<sequence>MKVIKLSFIIPIYNVEAYLERCIQTLYMQGIPEEDFEIIMVNDGSTDNSFAIAQKIANEHKNIKLFTQENQGSSVARNIALDNAKGKFVSFIDSDDYLIPYTLKQVLEIAEENLAEICSFKLIVQNPLGDKLGSEQNLPKMSLISGEEAIVKGINFWSVCTSLFSLDFLNQHNIRFANGIISQDSEFNMKVYPFAERVIFTDIISYYYFDNITSATKSKDLKKVLKKVKSLIYIANSTKQVATQLKSPILRNNYIQRSNSIIVGLLRVLIKNSYSLSVDNKREIFEIIKENKLFPIKGGTLSWKSSLLLPILNREMVIKRMMKI</sequence>
<dbReference type="CDD" id="cd00761">
    <property type="entry name" value="Glyco_tranf_GTA_type"/>
    <property type="match status" value="1"/>
</dbReference>